<sequence length="86" mass="9559">MSCVDMAFTVASLPPPPLLVHGTKTLFGSLPKPVWDSSEDRLALVGLGFAAIAALWTSVNIIAWFVYRYLLFKPDRYCQKSLVDEL</sequence>
<reference evidence="2" key="1">
    <citation type="submission" date="2022-02" db="EMBL/GenBank/DDBJ databases">
        <authorList>
            <person name="Henning P.M."/>
            <person name="McCubbin A.G."/>
            <person name="Shore J.S."/>
        </authorList>
    </citation>
    <scope>NUCLEOTIDE SEQUENCE</scope>
    <source>
        <strain evidence="2">F60SS</strain>
        <tissue evidence="2">Leaves</tissue>
    </source>
</reference>
<dbReference type="EMBL" id="JAKUCV010007296">
    <property type="protein sequence ID" value="KAJ4823998.1"/>
    <property type="molecule type" value="Genomic_DNA"/>
</dbReference>
<keyword evidence="3" id="KW-1185">Reference proteome</keyword>
<dbReference type="AlphaFoldDB" id="A0A9Q0F2W3"/>
<comment type="caution">
    <text evidence="2">The sequence shown here is derived from an EMBL/GenBank/DDBJ whole genome shotgun (WGS) entry which is preliminary data.</text>
</comment>
<protein>
    <submittedName>
        <fullName evidence="2">Uncharacterized protein</fullName>
    </submittedName>
</protein>
<evidence type="ECO:0000313" key="3">
    <source>
        <dbReference type="Proteomes" id="UP001141552"/>
    </source>
</evidence>
<reference evidence="2" key="2">
    <citation type="journal article" date="2023" name="Plants (Basel)">
        <title>Annotation of the Turnera subulata (Passifloraceae) Draft Genome Reveals the S-Locus Evolved after the Divergence of Turneroideae from Passifloroideae in a Stepwise Manner.</title>
        <authorList>
            <person name="Henning P.M."/>
            <person name="Roalson E.H."/>
            <person name="Mir W."/>
            <person name="McCubbin A.G."/>
            <person name="Shore J.S."/>
        </authorList>
    </citation>
    <scope>NUCLEOTIDE SEQUENCE</scope>
    <source>
        <strain evidence="2">F60SS</strain>
    </source>
</reference>
<dbReference type="OrthoDB" id="2014299at2759"/>
<gene>
    <name evidence="2" type="ORF">Tsubulata_033095</name>
</gene>
<evidence type="ECO:0000313" key="2">
    <source>
        <dbReference type="EMBL" id="KAJ4823998.1"/>
    </source>
</evidence>
<feature type="transmembrane region" description="Helical" evidence="1">
    <location>
        <begin position="42"/>
        <end position="67"/>
    </location>
</feature>
<evidence type="ECO:0000256" key="1">
    <source>
        <dbReference type="SAM" id="Phobius"/>
    </source>
</evidence>
<dbReference type="Proteomes" id="UP001141552">
    <property type="component" value="Unassembled WGS sequence"/>
</dbReference>
<keyword evidence="1" id="KW-0812">Transmembrane</keyword>
<name>A0A9Q0F2W3_9ROSI</name>
<organism evidence="2 3">
    <name type="scientific">Turnera subulata</name>
    <dbReference type="NCBI Taxonomy" id="218843"/>
    <lineage>
        <taxon>Eukaryota</taxon>
        <taxon>Viridiplantae</taxon>
        <taxon>Streptophyta</taxon>
        <taxon>Embryophyta</taxon>
        <taxon>Tracheophyta</taxon>
        <taxon>Spermatophyta</taxon>
        <taxon>Magnoliopsida</taxon>
        <taxon>eudicotyledons</taxon>
        <taxon>Gunneridae</taxon>
        <taxon>Pentapetalae</taxon>
        <taxon>rosids</taxon>
        <taxon>fabids</taxon>
        <taxon>Malpighiales</taxon>
        <taxon>Passifloraceae</taxon>
        <taxon>Turnera</taxon>
    </lineage>
</organism>
<keyword evidence="1" id="KW-1133">Transmembrane helix</keyword>
<keyword evidence="1" id="KW-0472">Membrane</keyword>
<accession>A0A9Q0F2W3</accession>
<proteinExistence type="predicted"/>